<dbReference type="Proteomes" id="UP001279553">
    <property type="component" value="Unassembled WGS sequence"/>
</dbReference>
<feature type="domain" description="DUF403" evidence="1">
    <location>
        <begin position="419"/>
        <end position="713"/>
    </location>
</feature>
<dbReference type="EMBL" id="JAWXYB010000018">
    <property type="protein sequence ID" value="MDX5931566.1"/>
    <property type="molecule type" value="Genomic_DNA"/>
</dbReference>
<dbReference type="Pfam" id="PF04168">
    <property type="entry name" value="Alpha-E"/>
    <property type="match status" value="1"/>
</dbReference>
<dbReference type="Gene3D" id="3.40.50.11290">
    <property type="match status" value="1"/>
</dbReference>
<proteinExistence type="predicted"/>
<protein>
    <submittedName>
        <fullName evidence="3">Circularly permuted type 2 ATP-grasp protein</fullName>
    </submittedName>
</protein>
<dbReference type="InterPro" id="IPR051680">
    <property type="entry name" value="ATP-dep_Glu-Cys_Ligase-2"/>
</dbReference>
<evidence type="ECO:0000259" key="2">
    <source>
        <dbReference type="Pfam" id="PF14403"/>
    </source>
</evidence>
<name>A0AAW9DRP4_ACIAO</name>
<comment type="caution">
    <text evidence="3">The sequence shown here is derived from an EMBL/GenBank/DDBJ whole genome shotgun (WGS) entry which is preliminary data.</text>
</comment>
<evidence type="ECO:0000313" key="3">
    <source>
        <dbReference type="EMBL" id="MDX5931566.1"/>
    </source>
</evidence>
<sequence>MHGRDAIGGLIDAKGHIRTAWRPVVDAMQVIGASEFAARAAALDRRTRFDQPSGAGTAPRLDPIPVPLMDYEFAALAAGLVERATFLGTLLDDIYGAQTSIADDLIPVSALFGAPDFVRQLARQPGFRGQRLSFYAVDLARDPATGRFGVLRDHTDQARGLGLAMSIRRSVAEVMPELFGKVTLASQRPVIESLQDWLHDEAGGGPIGLIAGSDADFADARLLARQIGALVLRPDDLSCAGGTLRLRTLAGSLPVSLLLRMALSGGIDPLEQGGAPAHGIAGLFRVLRSNSGTMLNAPGSGVLGDDRLRPFLDIIYERWHGTLPQLRPVAPPSGLDAEQAPVAGSANFDFATISHRLFAIRIGAVWRVLPGGLGFARRADGQEVVKDIWVIDSGETDHGTASPPNRSVVRAAGRIATELPSRLADDLLWLGRMVERLDAAARLLRLALPRFIDASSLPHEVAQRAMLASCLIKARLLPDETTGPFLSARRLHQTLDKERPLSELIGEVRRLLDHCGERFSTSMRELVHAALDRIPSQPDSDPAAHTACLGFVAVFNGVIAEDASRSGGFVFLEIGRRLERAEALAETLGILLDGTVDRLDPGLSLAIELADAQLSYEFLHAGPISPIPAIELLIGAVDYPRSLAFQLDALAVALRRIGAEDQAVSASRLTRGLQGLALSLAKGRGGPEAIGTQLESTHAAVEALAAELVARYFAPIPPAHRMDAEAG</sequence>
<evidence type="ECO:0000259" key="1">
    <source>
        <dbReference type="Pfam" id="PF04168"/>
    </source>
</evidence>
<dbReference type="PANTHER" id="PTHR34595">
    <property type="entry name" value="BLR5612 PROTEIN"/>
    <property type="match status" value="1"/>
</dbReference>
<dbReference type="InterPro" id="IPR025841">
    <property type="entry name" value="CP_ATPgrasp_2"/>
</dbReference>
<dbReference type="Pfam" id="PF14403">
    <property type="entry name" value="CP_ATPgrasp_2"/>
    <property type="match status" value="1"/>
</dbReference>
<dbReference type="RefSeq" id="WP_319614470.1">
    <property type="nucleotide sequence ID" value="NZ_JAWXYB010000018.1"/>
</dbReference>
<evidence type="ECO:0000313" key="4">
    <source>
        <dbReference type="Proteomes" id="UP001279553"/>
    </source>
</evidence>
<organism evidence="3 4">
    <name type="scientific">Acidiphilium acidophilum</name>
    <name type="common">Thiobacillus acidophilus</name>
    <dbReference type="NCBI Taxonomy" id="76588"/>
    <lineage>
        <taxon>Bacteria</taxon>
        <taxon>Pseudomonadati</taxon>
        <taxon>Pseudomonadota</taxon>
        <taxon>Alphaproteobacteria</taxon>
        <taxon>Acetobacterales</taxon>
        <taxon>Acidocellaceae</taxon>
        <taxon>Acidiphilium</taxon>
    </lineage>
</organism>
<gene>
    <name evidence="3" type="ORF">SIL87_12390</name>
</gene>
<feature type="domain" description="Circularly permuted ATP-grasp type 2" evidence="2">
    <location>
        <begin position="69"/>
        <end position="329"/>
    </location>
</feature>
<dbReference type="AlphaFoldDB" id="A0AAW9DRP4"/>
<dbReference type="InterPro" id="IPR007296">
    <property type="entry name" value="DUF403"/>
</dbReference>
<dbReference type="PANTHER" id="PTHR34595:SF7">
    <property type="entry name" value="SLL1039 PROTEIN"/>
    <property type="match status" value="1"/>
</dbReference>
<keyword evidence="4" id="KW-1185">Reference proteome</keyword>
<reference evidence="3 4" key="1">
    <citation type="submission" date="2023-11" db="EMBL/GenBank/DDBJ databases">
        <title>MicrobeMod: A computational toolkit for identifying prokaryotic methylation and restriction-modification with nanopore sequencing.</title>
        <authorList>
            <person name="Crits-Christoph A."/>
            <person name="Kang S.C."/>
            <person name="Lee H."/>
            <person name="Ostrov N."/>
        </authorList>
    </citation>
    <scope>NUCLEOTIDE SEQUENCE [LARGE SCALE GENOMIC DNA]</scope>
    <source>
        <strain evidence="3 4">DSMZ 700</strain>
    </source>
</reference>
<accession>A0AAW9DRP4</accession>